<reference evidence="7 8" key="1">
    <citation type="journal article" date="2022" name="Nat. Plants">
        <title>Genomes of leafy and leafless Platanthera orchids illuminate the evolution of mycoheterotrophy.</title>
        <authorList>
            <person name="Li M.H."/>
            <person name="Liu K.W."/>
            <person name="Li Z."/>
            <person name="Lu H.C."/>
            <person name="Ye Q.L."/>
            <person name="Zhang D."/>
            <person name="Wang J.Y."/>
            <person name="Li Y.F."/>
            <person name="Zhong Z.M."/>
            <person name="Liu X."/>
            <person name="Yu X."/>
            <person name="Liu D.K."/>
            <person name="Tu X.D."/>
            <person name="Liu B."/>
            <person name="Hao Y."/>
            <person name="Liao X.Y."/>
            <person name="Jiang Y.T."/>
            <person name="Sun W.H."/>
            <person name="Chen J."/>
            <person name="Chen Y.Q."/>
            <person name="Ai Y."/>
            <person name="Zhai J.W."/>
            <person name="Wu S.S."/>
            <person name="Zhou Z."/>
            <person name="Hsiao Y.Y."/>
            <person name="Wu W.L."/>
            <person name="Chen Y.Y."/>
            <person name="Lin Y.F."/>
            <person name="Hsu J.L."/>
            <person name="Li C.Y."/>
            <person name="Wang Z.W."/>
            <person name="Zhao X."/>
            <person name="Zhong W.Y."/>
            <person name="Ma X.K."/>
            <person name="Ma L."/>
            <person name="Huang J."/>
            <person name="Chen G.Z."/>
            <person name="Huang M.Z."/>
            <person name="Huang L."/>
            <person name="Peng D.H."/>
            <person name="Luo Y.B."/>
            <person name="Zou S.Q."/>
            <person name="Chen S.P."/>
            <person name="Lan S."/>
            <person name="Tsai W.C."/>
            <person name="Van de Peer Y."/>
            <person name="Liu Z.J."/>
        </authorList>
    </citation>
    <scope>NUCLEOTIDE SEQUENCE [LARGE SCALE GENOMIC DNA]</scope>
    <source>
        <strain evidence="7">Lor288</strain>
    </source>
</reference>
<evidence type="ECO:0000256" key="3">
    <source>
        <dbReference type="ARBA" id="ARBA00022490"/>
    </source>
</evidence>
<organism evidence="7 8">
    <name type="scientific">Platanthera guangdongensis</name>
    <dbReference type="NCBI Taxonomy" id="2320717"/>
    <lineage>
        <taxon>Eukaryota</taxon>
        <taxon>Viridiplantae</taxon>
        <taxon>Streptophyta</taxon>
        <taxon>Embryophyta</taxon>
        <taxon>Tracheophyta</taxon>
        <taxon>Spermatophyta</taxon>
        <taxon>Magnoliopsida</taxon>
        <taxon>Liliopsida</taxon>
        <taxon>Asparagales</taxon>
        <taxon>Orchidaceae</taxon>
        <taxon>Orchidoideae</taxon>
        <taxon>Orchideae</taxon>
        <taxon>Orchidinae</taxon>
        <taxon>Platanthera</taxon>
    </lineage>
</organism>
<proteinExistence type="inferred from homology"/>
<keyword evidence="3 6" id="KW-0963">Cytoplasm</keyword>
<dbReference type="NCBIfam" id="TIGR01012">
    <property type="entry name" value="uS2_euk_arch"/>
    <property type="match status" value="1"/>
</dbReference>
<evidence type="ECO:0000256" key="6">
    <source>
        <dbReference type="HAMAP-Rule" id="MF_03015"/>
    </source>
</evidence>
<evidence type="ECO:0000256" key="5">
    <source>
        <dbReference type="ARBA" id="ARBA00023274"/>
    </source>
</evidence>
<accession>A0ABR2LJE3</accession>
<evidence type="ECO:0000313" key="7">
    <source>
        <dbReference type="EMBL" id="KAK8942157.1"/>
    </source>
</evidence>
<keyword evidence="4 6" id="KW-0689">Ribosomal protein</keyword>
<comment type="subunit">
    <text evidence="6">Component of the small ribosomal subunit. Mature ribosomes consist of a small (40S) and a large (60S) subunit. The 40S subunit contains about 33 different proteins and 1 molecule of RNA (18S). The 60S subunit contains about 49 different proteins and 3 molecules of RNA (25S, 5.8S and 5S). Interacts with ribosomal protein S21.</text>
</comment>
<sequence length="384" mass="42024">MAASALSQKEQDIKMMLAADVHLGTKNCDFQMERYVYKRRTDGNDCHDEPLHQLGSDEAFPFSSSAADNSVPGRRLRKRGERIYIINLGKTWEKLQLAARVIVAIENPNDIIVQSARPYGQRAVLKFAQYTGAHPIAGRHTPGTFTNQLQTSFSEPRLLILTDPRTDHQAGCLFPIKESALGNIPTIAFCDTDSPMRFVDIAIPANNKGKFSIGCLFWLLARMVLQMRCTIAPGKKWDVMVDLFFFRDPEEAKDQQEGGEAAAVQEYGAIPEYSGMISSEPYGGAISAFVAPVGENEWPSQGILFVIIGLTCHLLVAVFVDKISPVIPLATAWNTSSTMSSAAISFCASLDRQTVAAVWDSAAPPVLPSTEELPSLAIAAVEWA</sequence>
<dbReference type="SUPFAM" id="SSF52313">
    <property type="entry name" value="Ribosomal protein S2"/>
    <property type="match status" value="2"/>
</dbReference>
<dbReference type="InterPro" id="IPR001865">
    <property type="entry name" value="Ribosomal_uS2"/>
</dbReference>
<comment type="caution">
    <text evidence="7">The sequence shown here is derived from an EMBL/GenBank/DDBJ whole genome shotgun (WGS) entry which is preliminary data.</text>
</comment>
<keyword evidence="5 6" id="KW-0687">Ribonucleoprotein</keyword>
<dbReference type="InterPro" id="IPR023591">
    <property type="entry name" value="Ribosomal_uS2_flav_dom_sf"/>
</dbReference>
<dbReference type="HAMAP" id="MF_03015">
    <property type="entry name" value="Ribosomal_S2_euk"/>
    <property type="match status" value="1"/>
</dbReference>
<evidence type="ECO:0000256" key="1">
    <source>
        <dbReference type="ARBA" id="ARBA00004496"/>
    </source>
</evidence>
<dbReference type="PRINTS" id="PR00395">
    <property type="entry name" value="RIBOSOMALS2"/>
</dbReference>
<dbReference type="Gene3D" id="3.40.50.10490">
    <property type="entry name" value="Glucose-6-phosphate isomerase like protein, domain 1"/>
    <property type="match status" value="2"/>
</dbReference>
<dbReference type="InterPro" id="IPR027498">
    <property type="entry name" value="Ribosomal_uS2_euk"/>
</dbReference>
<name>A0ABR2LJE3_9ASPA</name>
<dbReference type="EMBL" id="JBBWWR010000019">
    <property type="protein sequence ID" value="KAK8942157.1"/>
    <property type="molecule type" value="Genomic_DNA"/>
</dbReference>
<dbReference type="Proteomes" id="UP001412067">
    <property type="component" value="Unassembled WGS sequence"/>
</dbReference>
<evidence type="ECO:0000313" key="8">
    <source>
        <dbReference type="Proteomes" id="UP001412067"/>
    </source>
</evidence>
<dbReference type="CDD" id="cd01425">
    <property type="entry name" value="RPS2"/>
    <property type="match status" value="1"/>
</dbReference>
<dbReference type="Pfam" id="PF00318">
    <property type="entry name" value="Ribosomal_S2"/>
    <property type="match status" value="1"/>
</dbReference>
<gene>
    <name evidence="7" type="ORF">KSP40_PGU016588</name>
</gene>
<dbReference type="InterPro" id="IPR005707">
    <property type="entry name" value="Ribosomal_uS2_euk/arc"/>
</dbReference>
<evidence type="ECO:0000256" key="4">
    <source>
        <dbReference type="ARBA" id="ARBA00022980"/>
    </source>
</evidence>
<protein>
    <recommendedName>
        <fullName evidence="6">Small ribosomal subunit protein uS2</fullName>
    </recommendedName>
</protein>
<comment type="subcellular location">
    <subcellularLocation>
        <location evidence="1 6">Cytoplasm</location>
    </subcellularLocation>
</comment>
<evidence type="ECO:0000256" key="2">
    <source>
        <dbReference type="ARBA" id="ARBA00006242"/>
    </source>
</evidence>
<comment type="similarity">
    <text evidence="2 6">Belongs to the universal ribosomal protein uS2 family.</text>
</comment>
<dbReference type="GO" id="GO:0005840">
    <property type="term" value="C:ribosome"/>
    <property type="evidence" value="ECO:0007669"/>
    <property type="project" value="UniProtKB-KW"/>
</dbReference>
<keyword evidence="8" id="KW-1185">Reference proteome</keyword>
<comment type="function">
    <text evidence="6">Required for the assembly and/or stability of the 40S ribosomal subunit. Required for the processing of the 20S rRNA-precursor to mature 18S rRNA in a late step of the maturation of 40S ribosomal subunits.</text>
</comment>
<dbReference type="PANTHER" id="PTHR11489">
    <property type="entry name" value="40S RIBOSOMAL PROTEIN SA"/>
    <property type="match status" value="1"/>
</dbReference>